<dbReference type="GO" id="GO:0031071">
    <property type="term" value="F:cysteine desulfurase activity"/>
    <property type="evidence" value="ECO:0007669"/>
    <property type="project" value="UniProtKB-EC"/>
</dbReference>
<evidence type="ECO:0000313" key="14">
    <source>
        <dbReference type="Proteomes" id="UP000236527"/>
    </source>
</evidence>
<dbReference type="PROSITE" id="PS00595">
    <property type="entry name" value="AA_TRANSFER_CLASS_5"/>
    <property type="match status" value="1"/>
</dbReference>
<dbReference type="RefSeq" id="WP_103125953.1">
    <property type="nucleotide sequence ID" value="NZ_DF978434.1"/>
</dbReference>
<evidence type="ECO:0000313" key="13">
    <source>
        <dbReference type="EMBL" id="GBE94154.1"/>
    </source>
</evidence>
<evidence type="ECO:0000256" key="8">
    <source>
        <dbReference type="ARBA" id="ARBA00023004"/>
    </source>
</evidence>
<accession>A0A2H6LLS9</accession>
<comment type="subunit">
    <text evidence="3">Homodimer.</text>
</comment>
<evidence type="ECO:0000259" key="12">
    <source>
        <dbReference type="Pfam" id="PF00266"/>
    </source>
</evidence>
<name>A0A2H6LLS9_9NOSO</name>
<feature type="domain" description="Aminotransferase class V" evidence="12">
    <location>
        <begin position="3"/>
        <end position="367"/>
    </location>
</feature>
<evidence type="ECO:0000256" key="6">
    <source>
        <dbReference type="ARBA" id="ARBA00022723"/>
    </source>
</evidence>
<dbReference type="AlphaFoldDB" id="A0A2H6LLS9"/>
<dbReference type="EC" id="2.8.1.7" evidence="4"/>
<proteinExistence type="inferred from homology"/>
<dbReference type="InterPro" id="IPR020578">
    <property type="entry name" value="Aminotrans_V_PyrdxlP_BS"/>
</dbReference>
<comment type="cofactor">
    <cofactor evidence="1 11">
        <name>pyridoxal 5'-phosphate</name>
        <dbReference type="ChEBI" id="CHEBI:597326"/>
    </cofactor>
</comment>
<keyword evidence="14" id="KW-1185">Reference proteome</keyword>
<dbReference type="PANTHER" id="PTHR11601:SF34">
    <property type="entry name" value="CYSTEINE DESULFURASE"/>
    <property type="match status" value="1"/>
</dbReference>
<keyword evidence="9" id="KW-0411">Iron-sulfur</keyword>
<comment type="similarity">
    <text evidence="2">Belongs to the class-V pyridoxal-phosphate-dependent aminotransferase family. NifS/IscS subfamily.</text>
</comment>
<dbReference type="InterPro" id="IPR015424">
    <property type="entry name" value="PyrdxlP-dep_Trfase"/>
</dbReference>
<dbReference type="Proteomes" id="UP000236527">
    <property type="component" value="Unassembled WGS sequence"/>
</dbReference>
<dbReference type="PANTHER" id="PTHR11601">
    <property type="entry name" value="CYSTEINE DESULFURYLASE FAMILY MEMBER"/>
    <property type="match status" value="1"/>
</dbReference>
<dbReference type="GO" id="GO:0046872">
    <property type="term" value="F:metal ion binding"/>
    <property type="evidence" value="ECO:0007669"/>
    <property type="project" value="UniProtKB-KW"/>
</dbReference>
<dbReference type="InterPro" id="IPR016454">
    <property type="entry name" value="Cysteine_dSase"/>
</dbReference>
<dbReference type="FunFam" id="3.40.640.10:FF:000084">
    <property type="entry name" value="IscS-like cysteine desulfurase"/>
    <property type="match status" value="1"/>
</dbReference>
<protein>
    <recommendedName>
        <fullName evidence="4">cysteine desulfurase</fullName>
        <ecNumber evidence="4">2.8.1.7</ecNumber>
    </recommendedName>
</protein>
<dbReference type="Gene3D" id="3.90.1150.10">
    <property type="entry name" value="Aspartate Aminotransferase, domain 1"/>
    <property type="match status" value="1"/>
</dbReference>
<organism evidence="13 14">
    <name type="scientific">Nostoc cycadae WK-1</name>
    <dbReference type="NCBI Taxonomy" id="1861711"/>
    <lineage>
        <taxon>Bacteria</taxon>
        <taxon>Bacillati</taxon>
        <taxon>Cyanobacteriota</taxon>
        <taxon>Cyanophyceae</taxon>
        <taxon>Nostocales</taxon>
        <taxon>Nostocaceae</taxon>
        <taxon>Nostoc</taxon>
    </lineage>
</organism>
<dbReference type="InterPro" id="IPR015422">
    <property type="entry name" value="PyrdxlP-dep_Trfase_small"/>
</dbReference>
<dbReference type="Pfam" id="PF00266">
    <property type="entry name" value="Aminotran_5"/>
    <property type="match status" value="1"/>
</dbReference>
<sequence length="397" mass="42534">MQIYLDYSATTPTRPEAIAAMQAVLTQQWGNPSSLHEWGQRAAIVLEQARVQVADLINATHPESIIFTAGGTEADNLAIIGVARLSAVPQHIIISNVEHSAIAETARMLEMWGWEVTTLGVDSQGRINPLDLKAALRHNTVLVSIIYGQSEVGTIQPISELGNIARSHGAIFHTDAVQVAGRLPIDVQTLPVDLLSISSHKIYGPQGAGALYIRPSVKIMPLLTGGGQEIGMRSGTQAVPIIAGFGVAAELAAKELATETPRLIDLRDRLFALLADVPGLIPTGDRIHRLPHHASFCLEYADGQKLSGKTLVRQLNLAGIGISAGAACHSGKLSPSPILLAMGYSQKAALGGIRITLGRYTTAADIDWTAMVLKQILQRLTPNYPIHENLTQYSYLT</sequence>
<dbReference type="EMBL" id="BDGE01000070">
    <property type="protein sequence ID" value="GBE94154.1"/>
    <property type="molecule type" value="Genomic_DNA"/>
</dbReference>
<evidence type="ECO:0000256" key="3">
    <source>
        <dbReference type="ARBA" id="ARBA00011738"/>
    </source>
</evidence>
<evidence type="ECO:0000256" key="10">
    <source>
        <dbReference type="ARBA" id="ARBA00050776"/>
    </source>
</evidence>
<evidence type="ECO:0000256" key="1">
    <source>
        <dbReference type="ARBA" id="ARBA00001933"/>
    </source>
</evidence>
<evidence type="ECO:0000256" key="2">
    <source>
        <dbReference type="ARBA" id="ARBA00006490"/>
    </source>
</evidence>
<dbReference type="NCBIfam" id="NF002806">
    <property type="entry name" value="PRK02948.1"/>
    <property type="match status" value="1"/>
</dbReference>
<dbReference type="Gene3D" id="3.40.640.10">
    <property type="entry name" value="Type I PLP-dependent aspartate aminotransferase-like (Major domain)"/>
    <property type="match status" value="1"/>
</dbReference>
<reference evidence="14" key="1">
    <citation type="journal article" date="2018" name="Genome Announc.">
        <title>Draft Genome Sequence of the Nitrogen-Fixing and Hormogonia-Inducing Cyanobacterium Nostoc cycadae Strain WK-1, Isolated from the Coralloid Roots of Cycas revoluta.</title>
        <authorList>
            <person name="Kanesaki Y."/>
            <person name="Hirose M."/>
            <person name="Hirose Y."/>
            <person name="Fujisawa T."/>
            <person name="Nakamura Y."/>
            <person name="Watanabe S."/>
            <person name="Matsunaga S."/>
            <person name="Uchida H."/>
            <person name="Murakami A."/>
        </authorList>
    </citation>
    <scope>NUCLEOTIDE SEQUENCE [LARGE SCALE GENOMIC DNA]</scope>
    <source>
        <strain evidence="14">WK-1</strain>
    </source>
</reference>
<evidence type="ECO:0000256" key="11">
    <source>
        <dbReference type="RuleBase" id="RU004504"/>
    </source>
</evidence>
<dbReference type="GO" id="GO:0051536">
    <property type="term" value="F:iron-sulfur cluster binding"/>
    <property type="evidence" value="ECO:0007669"/>
    <property type="project" value="UniProtKB-KW"/>
</dbReference>
<keyword evidence="8" id="KW-0408">Iron</keyword>
<keyword evidence="6" id="KW-0479">Metal-binding</keyword>
<dbReference type="InterPro" id="IPR000192">
    <property type="entry name" value="Aminotrans_V_dom"/>
</dbReference>
<comment type="catalytic activity">
    <reaction evidence="10">
        <text>(sulfur carrier)-H + L-cysteine = (sulfur carrier)-SH + L-alanine</text>
        <dbReference type="Rhea" id="RHEA:43892"/>
        <dbReference type="Rhea" id="RHEA-COMP:14737"/>
        <dbReference type="Rhea" id="RHEA-COMP:14739"/>
        <dbReference type="ChEBI" id="CHEBI:29917"/>
        <dbReference type="ChEBI" id="CHEBI:35235"/>
        <dbReference type="ChEBI" id="CHEBI:57972"/>
        <dbReference type="ChEBI" id="CHEBI:64428"/>
        <dbReference type="EC" id="2.8.1.7"/>
    </reaction>
</comment>
<keyword evidence="5" id="KW-0808">Transferase</keyword>
<dbReference type="InterPro" id="IPR015421">
    <property type="entry name" value="PyrdxlP-dep_Trfase_major"/>
</dbReference>
<keyword evidence="7" id="KW-0663">Pyridoxal phosphate</keyword>
<evidence type="ECO:0000256" key="7">
    <source>
        <dbReference type="ARBA" id="ARBA00022898"/>
    </source>
</evidence>
<dbReference type="PIRSF" id="PIRSF005572">
    <property type="entry name" value="NifS"/>
    <property type="match status" value="1"/>
</dbReference>
<dbReference type="SUPFAM" id="SSF53383">
    <property type="entry name" value="PLP-dependent transferases"/>
    <property type="match status" value="1"/>
</dbReference>
<evidence type="ECO:0000256" key="5">
    <source>
        <dbReference type="ARBA" id="ARBA00022679"/>
    </source>
</evidence>
<evidence type="ECO:0000256" key="9">
    <source>
        <dbReference type="ARBA" id="ARBA00023014"/>
    </source>
</evidence>
<evidence type="ECO:0000256" key="4">
    <source>
        <dbReference type="ARBA" id="ARBA00012239"/>
    </source>
</evidence>
<comment type="caution">
    <text evidence="13">The sequence shown here is derived from an EMBL/GenBank/DDBJ whole genome shotgun (WGS) entry which is preliminary data.</text>
</comment>
<gene>
    <name evidence="13" type="ORF">NCWK1_3924</name>
</gene>